<dbReference type="GO" id="GO:0070681">
    <property type="term" value="P:glutaminyl-tRNAGln biosynthesis via transamidation"/>
    <property type="evidence" value="ECO:0007669"/>
    <property type="project" value="TreeGrafter"/>
</dbReference>
<keyword evidence="2" id="KW-0547">Nucleotide-binding</keyword>
<dbReference type="HAMAP" id="MF_00122">
    <property type="entry name" value="GatC"/>
    <property type="match status" value="1"/>
</dbReference>
<accession>A0A9D1PY78</accession>
<dbReference type="EC" id="6.3.5.-" evidence="2"/>
<comment type="catalytic activity">
    <reaction evidence="2">
        <text>L-aspartyl-tRNA(Asn) + L-glutamine + ATP + H2O = L-asparaginyl-tRNA(Asn) + L-glutamate + ADP + phosphate + 2 H(+)</text>
        <dbReference type="Rhea" id="RHEA:14513"/>
        <dbReference type="Rhea" id="RHEA-COMP:9674"/>
        <dbReference type="Rhea" id="RHEA-COMP:9677"/>
        <dbReference type="ChEBI" id="CHEBI:15377"/>
        <dbReference type="ChEBI" id="CHEBI:15378"/>
        <dbReference type="ChEBI" id="CHEBI:29985"/>
        <dbReference type="ChEBI" id="CHEBI:30616"/>
        <dbReference type="ChEBI" id="CHEBI:43474"/>
        <dbReference type="ChEBI" id="CHEBI:58359"/>
        <dbReference type="ChEBI" id="CHEBI:78515"/>
        <dbReference type="ChEBI" id="CHEBI:78516"/>
        <dbReference type="ChEBI" id="CHEBI:456216"/>
    </reaction>
</comment>
<comment type="similarity">
    <text evidence="2">Belongs to the GatC family.</text>
</comment>
<dbReference type="Gene3D" id="1.10.20.60">
    <property type="entry name" value="Glu-tRNAGln amidotransferase C subunit, N-terminal domain"/>
    <property type="match status" value="1"/>
</dbReference>
<protein>
    <recommendedName>
        <fullName evidence="2">Aspartyl/glutamyl-tRNA(Asn/Gln) amidotransferase subunit C</fullName>
        <shortName evidence="2">Asp/Glu-ADT subunit C</shortName>
        <ecNumber evidence="2">6.3.5.-</ecNumber>
    </recommendedName>
</protein>
<dbReference type="Proteomes" id="UP000886752">
    <property type="component" value="Unassembled WGS sequence"/>
</dbReference>
<dbReference type="InterPro" id="IPR003837">
    <property type="entry name" value="GatC"/>
</dbReference>
<keyword evidence="1 2" id="KW-0067">ATP-binding</keyword>
<proteinExistence type="inferred from homology"/>
<dbReference type="AlphaFoldDB" id="A0A9D1PY78"/>
<comment type="caution">
    <text evidence="3">The sequence shown here is derived from an EMBL/GenBank/DDBJ whole genome shotgun (WGS) entry which is preliminary data.</text>
</comment>
<dbReference type="GO" id="GO:0050567">
    <property type="term" value="F:glutaminyl-tRNA synthase (glutamine-hydrolyzing) activity"/>
    <property type="evidence" value="ECO:0007669"/>
    <property type="project" value="UniProtKB-UniRule"/>
</dbReference>
<comment type="catalytic activity">
    <reaction evidence="2">
        <text>L-glutamyl-tRNA(Gln) + L-glutamine + ATP + H2O = L-glutaminyl-tRNA(Gln) + L-glutamate + ADP + phosphate + H(+)</text>
        <dbReference type="Rhea" id="RHEA:17521"/>
        <dbReference type="Rhea" id="RHEA-COMP:9681"/>
        <dbReference type="Rhea" id="RHEA-COMP:9684"/>
        <dbReference type="ChEBI" id="CHEBI:15377"/>
        <dbReference type="ChEBI" id="CHEBI:15378"/>
        <dbReference type="ChEBI" id="CHEBI:29985"/>
        <dbReference type="ChEBI" id="CHEBI:30616"/>
        <dbReference type="ChEBI" id="CHEBI:43474"/>
        <dbReference type="ChEBI" id="CHEBI:58359"/>
        <dbReference type="ChEBI" id="CHEBI:78520"/>
        <dbReference type="ChEBI" id="CHEBI:78521"/>
        <dbReference type="ChEBI" id="CHEBI:456216"/>
    </reaction>
</comment>
<gene>
    <name evidence="2 3" type="primary">gatC</name>
    <name evidence="3" type="ORF">H9894_05955</name>
</gene>
<comment type="function">
    <text evidence="2">Allows the formation of correctly charged Asn-tRNA(Asn) or Gln-tRNA(Gln) through the transamidation of misacylated Asp-tRNA(Asn) or Glu-tRNA(Gln) in organisms which lack either or both of asparaginyl-tRNA or glutaminyl-tRNA synthetases. The reaction takes place in the presence of glutamine and ATP through an activated phospho-Asp-tRNA(Asn) or phospho-Glu-tRNA(Gln).</text>
</comment>
<name>A0A9D1PY78_9BACT</name>
<comment type="subunit">
    <text evidence="2">Heterotrimer of A, B and C subunits.</text>
</comment>
<organism evidence="3 4">
    <name type="scientific">Candidatus Desulfovibrio intestinipullorum</name>
    <dbReference type="NCBI Taxonomy" id="2838536"/>
    <lineage>
        <taxon>Bacteria</taxon>
        <taxon>Pseudomonadati</taxon>
        <taxon>Thermodesulfobacteriota</taxon>
        <taxon>Desulfovibrionia</taxon>
        <taxon>Desulfovibrionales</taxon>
        <taxon>Desulfovibrionaceae</taxon>
        <taxon>Desulfovibrio</taxon>
    </lineage>
</organism>
<dbReference type="PANTHER" id="PTHR15004:SF0">
    <property type="entry name" value="GLUTAMYL-TRNA(GLN) AMIDOTRANSFERASE SUBUNIT C, MITOCHONDRIAL"/>
    <property type="match status" value="1"/>
</dbReference>
<dbReference type="EMBL" id="DXHV01000060">
    <property type="protein sequence ID" value="HIW00718.1"/>
    <property type="molecule type" value="Genomic_DNA"/>
</dbReference>
<reference evidence="3" key="1">
    <citation type="journal article" date="2021" name="PeerJ">
        <title>Extensive microbial diversity within the chicken gut microbiome revealed by metagenomics and culture.</title>
        <authorList>
            <person name="Gilroy R."/>
            <person name="Ravi A."/>
            <person name="Getino M."/>
            <person name="Pursley I."/>
            <person name="Horton D.L."/>
            <person name="Alikhan N.F."/>
            <person name="Baker D."/>
            <person name="Gharbi K."/>
            <person name="Hall N."/>
            <person name="Watson M."/>
            <person name="Adriaenssens E.M."/>
            <person name="Foster-Nyarko E."/>
            <person name="Jarju S."/>
            <person name="Secka A."/>
            <person name="Antonio M."/>
            <person name="Oren A."/>
            <person name="Chaudhuri R.R."/>
            <person name="La Ragione R."/>
            <person name="Hildebrand F."/>
            <person name="Pallen M.J."/>
        </authorList>
    </citation>
    <scope>NUCLEOTIDE SEQUENCE</scope>
    <source>
        <strain evidence="3">ChiHecec2B26-446</strain>
    </source>
</reference>
<dbReference type="GO" id="GO:0006412">
    <property type="term" value="P:translation"/>
    <property type="evidence" value="ECO:0007669"/>
    <property type="project" value="UniProtKB-UniRule"/>
</dbReference>
<evidence type="ECO:0000313" key="4">
    <source>
        <dbReference type="Proteomes" id="UP000886752"/>
    </source>
</evidence>
<dbReference type="PANTHER" id="PTHR15004">
    <property type="entry name" value="GLUTAMYL-TRNA(GLN) AMIDOTRANSFERASE SUBUNIT C, MITOCHONDRIAL"/>
    <property type="match status" value="1"/>
</dbReference>
<evidence type="ECO:0000256" key="2">
    <source>
        <dbReference type="HAMAP-Rule" id="MF_00122"/>
    </source>
</evidence>
<dbReference type="GO" id="GO:0006450">
    <property type="term" value="P:regulation of translational fidelity"/>
    <property type="evidence" value="ECO:0007669"/>
    <property type="project" value="InterPro"/>
</dbReference>
<dbReference type="Pfam" id="PF02686">
    <property type="entry name" value="GatC"/>
    <property type="match status" value="1"/>
</dbReference>
<sequence length="99" mass="11186">MVQDIPAISREDVLHMAQLARLTVDEADVDRFARQMSDIVAYMDVLNSVDTSDVAPLYSPAGHDIQYRTDTAAHVRTREQVLANAPDRNENYFIVPRIV</sequence>
<reference evidence="3" key="2">
    <citation type="submission" date="2021-04" db="EMBL/GenBank/DDBJ databases">
        <authorList>
            <person name="Gilroy R."/>
        </authorList>
    </citation>
    <scope>NUCLEOTIDE SEQUENCE</scope>
    <source>
        <strain evidence="3">ChiHecec2B26-446</strain>
    </source>
</reference>
<keyword evidence="2" id="KW-0648">Protein biosynthesis</keyword>
<dbReference type="InterPro" id="IPR036113">
    <property type="entry name" value="Asp/Glu-ADT_sf_sub_c"/>
</dbReference>
<dbReference type="NCBIfam" id="TIGR00135">
    <property type="entry name" value="gatC"/>
    <property type="match status" value="1"/>
</dbReference>
<dbReference type="GO" id="GO:0005524">
    <property type="term" value="F:ATP binding"/>
    <property type="evidence" value="ECO:0007669"/>
    <property type="project" value="UniProtKB-KW"/>
</dbReference>
<evidence type="ECO:0000313" key="3">
    <source>
        <dbReference type="EMBL" id="HIW00718.1"/>
    </source>
</evidence>
<keyword evidence="2" id="KW-0436">Ligase</keyword>
<dbReference type="SUPFAM" id="SSF141000">
    <property type="entry name" value="Glu-tRNAGln amidotransferase C subunit"/>
    <property type="match status" value="1"/>
</dbReference>
<evidence type="ECO:0000256" key="1">
    <source>
        <dbReference type="ARBA" id="ARBA00022840"/>
    </source>
</evidence>